<keyword evidence="2" id="KW-1185">Reference proteome</keyword>
<accession>A0AAV7SAA5</accession>
<gene>
    <name evidence="1" type="ORF">NDU88_000991</name>
</gene>
<organism evidence="1 2">
    <name type="scientific">Pleurodeles waltl</name>
    <name type="common">Iberian ribbed newt</name>
    <dbReference type="NCBI Taxonomy" id="8319"/>
    <lineage>
        <taxon>Eukaryota</taxon>
        <taxon>Metazoa</taxon>
        <taxon>Chordata</taxon>
        <taxon>Craniata</taxon>
        <taxon>Vertebrata</taxon>
        <taxon>Euteleostomi</taxon>
        <taxon>Amphibia</taxon>
        <taxon>Batrachia</taxon>
        <taxon>Caudata</taxon>
        <taxon>Salamandroidea</taxon>
        <taxon>Salamandridae</taxon>
        <taxon>Pleurodelinae</taxon>
        <taxon>Pleurodeles</taxon>
    </lineage>
</organism>
<protein>
    <submittedName>
        <fullName evidence="1">Uncharacterized protein</fullName>
    </submittedName>
</protein>
<reference evidence="1" key="1">
    <citation type="journal article" date="2022" name="bioRxiv">
        <title>Sequencing and chromosome-scale assembly of the giantPleurodeles waltlgenome.</title>
        <authorList>
            <person name="Brown T."/>
            <person name="Elewa A."/>
            <person name="Iarovenko S."/>
            <person name="Subramanian E."/>
            <person name="Araus A.J."/>
            <person name="Petzold A."/>
            <person name="Susuki M."/>
            <person name="Suzuki K.-i.T."/>
            <person name="Hayashi T."/>
            <person name="Toyoda A."/>
            <person name="Oliveira C."/>
            <person name="Osipova E."/>
            <person name="Leigh N.D."/>
            <person name="Simon A."/>
            <person name="Yun M.H."/>
        </authorList>
    </citation>
    <scope>NUCLEOTIDE SEQUENCE</scope>
    <source>
        <strain evidence="1">20211129_DDA</strain>
        <tissue evidence="1">Liver</tissue>
    </source>
</reference>
<dbReference type="AlphaFoldDB" id="A0AAV7SAA5"/>
<dbReference type="Proteomes" id="UP001066276">
    <property type="component" value="Chromosome 4_2"/>
</dbReference>
<comment type="caution">
    <text evidence="1">The sequence shown here is derived from an EMBL/GenBank/DDBJ whole genome shotgun (WGS) entry which is preliminary data.</text>
</comment>
<proteinExistence type="predicted"/>
<evidence type="ECO:0000313" key="2">
    <source>
        <dbReference type="Proteomes" id="UP001066276"/>
    </source>
</evidence>
<evidence type="ECO:0000313" key="1">
    <source>
        <dbReference type="EMBL" id="KAJ1160489.1"/>
    </source>
</evidence>
<dbReference type="EMBL" id="JANPWB010000008">
    <property type="protein sequence ID" value="KAJ1160489.1"/>
    <property type="molecule type" value="Genomic_DNA"/>
</dbReference>
<name>A0AAV7SAA5_PLEWA</name>
<sequence>MTPFRNKNAIVDLNELRQRVGGKQMVQKRDYDSRKCVNDEEDDVVLVFTIEILMWFNFTRVSTFTIADLVM</sequence>